<feature type="transmembrane region" description="Helical" evidence="2">
    <location>
        <begin position="77"/>
        <end position="103"/>
    </location>
</feature>
<evidence type="ECO:0000313" key="5">
    <source>
        <dbReference type="Proteomes" id="UP000639772"/>
    </source>
</evidence>
<gene>
    <name evidence="4" type="ORF">HPP92_003920</name>
</gene>
<proteinExistence type="predicted"/>
<evidence type="ECO:0000256" key="1">
    <source>
        <dbReference type="SAM" id="MobiDB-lite"/>
    </source>
</evidence>
<dbReference type="InterPro" id="IPR029058">
    <property type="entry name" value="AB_hydrolase_fold"/>
</dbReference>
<dbReference type="GO" id="GO:0004806">
    <property type="term" value="F:triacylglycerol lipase activity"/>
    <property type="evidence" value="ECO:0007669"/>
    <property type="project" value="InterPro"/>
</dbReference>
<dbReference type="Gene3D" id="3.40.50.1820">
    <property type="entry name" value="alpha/beta hydrolase"/>
    <property type="match status" value="1"/>
</dbReference>
<dbReference type="AlphaFoldDB" id="A0A835S750"/>
<organism evidence="4 5">
    <name type="scientific">Vanilla planifolia</name>
    <name type="common">Vanilla</name>
    <dbReference type="NCBI Taxonomy" id="51239"/>
    <lineage>
        <taxon>Eukaryota</taxon>
        <taxon>Viridiplantae</taxon>
        <taxon>Streptophyta</taxon>
        <taxon>Embryophyta</taxon>
        <taxon>Tracheophyta</taxon>
        <taxon>Spermatophyta</taxon>
        <taxon>Magnoliopsida</taxon>
        <taxon>Liliopsida</taxon>
        <taxon>Asparagales</taxon>
        <taxon>Orchidaceae</taxon>
        <taxon>Vanilloideae</taxon>
        <taxon>Vanilleae</taxon>
        <taxon>Vanilla</taxon>
    </lineage>
</organism>
<keyword evidence="2" id="KW-1133">Transmembrane helix</keyword>
<comment type="caution">
    <text evidence="4">The sequence shown here is derived from an EMBL/GenBank/DDBJ whole genome shotgun (WGS) entry which is preliminary data.</text>
</comment>
<dbReference type="OrthoDB" id="438440at2759"/>
<dbReference type="PANTHER" id="PTHR46086">
    <property type="entry name" value="ALPHA/BETA-HYDROLASES SUPERFAMILY PROTEIN"/>
    <property type="match status" value="1"/>
</dbReference>
<dbReference type="GO" id="GO:0006629">
    <property type="term" value="P:lipid metabolic process"/>
    <property type="evidence" value="ECO:0007669"/>
    <property type="project" value="InterPro"/>
</dbReference>
<evidence type="ECO:0000313" key="4">
    <source>
        <dbReference type="EMBL" id="KAG0503848.1"/>
    </source>
</evidence>
<evidence type="ECO:0000259" key="3">
    <source>
        <dbReference type="Pfam" id="PF01764"/>
    </source>
</evidence>
<reference evidence="4 5" key="1">
    <citation type="journal article" date="2020" name="Nat. Food">
        <title>A phased Vanilla planifolia genome enables genetic improvement of flavour and production.</title>
        <authorList>
            <person name="Hasing T."/>
            <person name="Tang H."/>
            <person name="Brym M."/>
            <person name="Khazi F."/>
            <person name="Huang T."/>
            <person name="Chambers A.H."/>
        </authorList>
    </citation>
    <scope>NUCLEOTIDE SEQUENCE [LARGE SCALE GENOMIC DNA]</scope>
    <source>
        <tissue evidence="4">Leaf</tissue>
    </source>
</reference>
<dbReference type="Pfam" id="PF01764">
    <property type="entry name" value="Lipase_3"/>
    <property type="match status" value="1"/>
</dbReference>
<evidence type="ECO:0000256" key="2">
    <source>
        <dbReference type="SAM" id="Phobius"/>
    </source>
</evidence>
<name>A0A835S750_VANPL</name>
<dbReference type="CDD" id="cd00519">
    <property type="entry name" value="Lipase_3"/>
    <property type="match status" value="1"/>
</dbReference>
<feature type="compositionally biased region" description="Basic and acidic residues" evidence="1">
    <location>
        <begin position="510"/>
        <end position="519"/>
    </location>
</feature>
<dbReference type="EMBL" id="JADCNM010000001">
    <property type="protein sequence ID" value="KAG0503848.1"/>
    <property type="molecule type" value="Genomic_DNA"/>
</dbReference>
<dbReference type="PANTHER" id="PTHR46086:SF17">
    <property type="entry name" value="ALPHA_BETA-HYDROLASES SUPERFAMILY PROTEIN"/>
    <property type="match status" value="1"/>
</dbReference>
<dbReference type="SUPFAM" id="SSF53474">
    <property type="entry name" value="alpha/beta-Hydrolases"/>
    <property type="match status" value="1"/>
</dbReference>
<keyword evidence="2" id="KW-0812">Transmembrane</keyword>
<dbReference type="Proteomes" id="UP000639772">
    <property type="component" value="Chromosome 1"/>
</dbReference>
<keyword evidence="2" id="KW-0472">Membrane</keyword>
<feature type="region of interest" description="Disordered" evidence="1">
    <location>
        <begin position="499"/>
        <end position="519"/>
    </location>
</feature>
<sequence length="519" mass="58403">MGYQRLDPSSNHDYFIIRPEKIRWFNILSLFLLRRKLTSYGFVETDSSEDGLRADILTPLVFLIQKFLTTIAKPLKYFGLVLEFVLNLVALNGGIFGLIYRIITVSLVIPKRDAANFRSMLALIDDRVKLAESSTTVLTQFYPYAESLADISNINVLDLTLFASKIAYENEAYVTNVVNNVWKMRFVGFYNFWNKFLNESATQAFVFCNKASDADLIVVAFRGTEPFNAQDWSTDVDLSWIFANKLGNLHLGFLKALGLQDEKSFILGFPKNLPSSVEKPVAYYALRDKLRALLKENSNAKVAITGHSLGGALACIFPALLSYHNEADIVGAIHGVYTYGQPRVGDAIFGAYVENIVRKTYYRMVFRYDAVPRVPFDFPPVALFKHCGKCVYYLGWHKAKFVDDVPNPNYFDPLFSVSMYANAWGDLFKGIFAAWTEGKEYKEGLVSIGFRGLGLVIPGIASHGLRDYVNGGRLAQLVPKSMAREDSMVSHIEPLPSQKKANKQQFVEADSTKDGLRTI</sequence>
<dbReference type="InterPro" id="IPR044819">
    <property type="entry name" value="OBL-like"/>
</dbReference>
<protein>
    <recommendedName>
        <fullName evidence="3">Fungal lipase-type domain-containing protein</fullName>
    </recommendedName>
</protein>
<feature type="domain" description="Fungal lipase-type" evidence="3">
    <location>
        <begin position="218"/>
        <end position="377"/>
    </location>
</feature>
<dbReference type="InterPro" id="IPR002921">
    <property type="entry name" value="Fungal_lipase-type"/>
</dbReference>
<accession>A0A835S750</accession>